<dbReference type="InterPro" id="IPR029026">
    <property type="entry name" value="tRNA_m1G_MTases_N"/>
</dbReference>
<dbReference type="Gene3D" id="3.40.1280.10">
    <property type="match status" value="1"/>
</dbReference>
<organism evidence="1 2">
    <name type="scientific">Lithospermum erythrorhizon</name>
    <name type="common">Purple gromwell</name>
    <name type="synonym">Lithospermum officinale var. erythrorhizon</name>
    <dbReference type="NCBI Taxonomy" id="34254"/>
    <lineage>
        <taxon>Eukaryota</taxon>
        <taxon>Viridiplantae</taxon>
        <taxon>Streptophyta</taxon>
        <taxon>Embryophyta</taxon>
        <taxon>Tracheophyta</taxon>
        <taxon>Spermatophyta</taxon>
        <taxon>Magnoliopsida</taxon>
        <taxon>eudicotyledons</taxon>
        <taxon>Gunneridae</taxon>
        <taxon>Pentapetalae</taxon>
        <taxon>asterids</taxon>
        <taxon>lamiids</taxon>
        <taxon>Boraginales</taxon>
        <taxon>Boraginaceae</taxon>
        <taxon>Boraginoideae</taxon>
        <taxon>Lithospermeae</taxon>
        <taxon>Lithospermum</taxon>
    </lineage>
</organism>
<reference evidence="1 2" key="1">
    <citation type="submission" date="2024-01" db="EMBL/GenBank/DDBJ databases">
        <title>The complete chloroplast genome sequence of Lithospermum erythrorhizon: insights into the phylogenetic relationship among Boraginaceae species and the maternal lineages of purple gromwells.</title>
        <authorList>
            <person name="Okada T."/>
            <person name="Watanabe K."/>
        </authorList>
    </citation>
    <scope>NUCLEOTIDE SEQUENCE [LARGE SCALE GENOMIC DNA]</scope>
</reference>
<dbReference type="GO" id="GO:0016435">
    <property type="term" value="F:rRNA (guanine) methyltransferase activity"/>
    <property type="evidence" value="ECO:0007669"/>
    <property type="project" value="TreeGrafter"/>
</dbReference>
<dbReference type="InterPro" id="IPR029028">
    <property type="entry name" value="Alpha/beta_knot_MTases"/>
</dbReference>
<evidence type="ECO:0000313" key="1">
    <source>
        <dbReference type="EMBL" id="GAA0149083.1"/>
    </source>
</evidence>
<dbReference type="SUPFAM" id="SSF75217">
    <property type="entry name" value="alpha/beta knot"/>
    <property type="match status" value="1"/>
</dbReference>
<dbReference type="AlphaFoldDB" id="A0AAV3PD88"/>
<name>A0AAV3PD88_LITER</name>
<dbReference type="EMBL" id="BAABME010001348">
    <property type="protein sequence ID" value="GAA0149083.1"/>
    <property type="molecule type" value="Genomic_DNA"/>
</dbReference>
<dbReference type="Proteomes" id="UP001454036">
    <property type="component" value="Unassembled WGS sequence"/>
</dbReference>
<comment type="caution">
    <text evidence="1">The sequence shown here is derived from an EMBL/GenBank/DDBJ whole genome shotgun (WGS) entry which is preliminary data.</text>
</comment>
<keyword evidence="2" id="KW-1185">Reference proteome</keyword>
<dbReference type="PANTHER" id="PTHR46103:SF1">
    <property type="entry name" value="RRNA METHYLTRANSFERASE 1, MITOCHONDRIAL"/>
    <property type="match status" value="1"/>
</dbReference>
<evidence type="ECO:0000313" key="2">
    <source>
        <dbReference type="Proteomes" id="UP001454036"/>
    </source>
</evidence>
<dbReference type="PANTHER" id="PTHR46103">
    <property type="entry name" value="RRNA METHYLTRANSFERASE 1, MITOCHONDRIAL"/>
    <property type="match status" value="1"/>
</dbReference>
<proteinExistence type="predicted"/>
<dbReference type="GO" id="GO:0009507">
    <property type="term" value="C:chloroplast"/>
    <property type="evidence" value="ECO:0007669"/>
    <property type="project" value="TreeGrafter"/>
</dbReference>
<dbReference type="InterPro" id="IPR047182">
    <property type="entry name" value="MRM1"/>
</dbReference>
<sequence>MQFLTSSTENGWRVILGSVSSRAVPLNQIAPRSPTFLVLGSEGIGLRLLIERSCSQLVKIPGNTPPNITVGEDLKIKYPPPPQQILPEGSDEVVILRGAINVCGNVGVEHDSVHPVETANPEPPVANPIMPGIPVGALVQLNQPQTVVGAPPPIERNVELQGKMFERFMKRDLPKFSEAKSPIQGLEFIKDLESIFEPMGIEGPSWVSYRKACPRQRQVRRTFIPPRSVDLSPQASHEASRLWLQAASITRALADGLVTLYQVSNHPWDLVLLDQNLRRAQVERDAADRAARHPLASMPPLSSLRPPHARIVRADLHRCGSELSEKDMAKLRSRYYIPSSVMLIRPSTTDCAHTPPPGLRTFFVVAMDNGLRFPVHPFIGEEDKSSMPLYFHTDGHVLKAVGLFPIVVADPGALEVLRVSFCMLDHASLPPPAAPTATPN</sequence>
<gene>
    <name evidence="1" type="ORF">LIER_08349</name>
</gene>
<protein>
    <submittedName>
        <fullName evidence="1">Uncharacterized protein</fullName>
    </submittedName>
</protein>
<accession>A0AAV3PD88</accession>